<evidence type="ECO:0000256" key="2">
    <source>
        <dbReference type="ARBA" id="ARBA00022737"/>
    </source>
</evidence>
<gene>
    <name evidence="4" type="ORF">RND71_023783</name>
</gene>
<dbReference type="PANTHER" id="PTHR47186">
    <property type="entry name" value="LEUCINE-RICH REPEAT-CONTAINING PROTEIN 57"/>
    <property type="match status" value="1"/>
</dbReference>
<evidence type="ECO:0000256" key="1">
    <source>
        <dbReference type="ARBA" id="ARBA00022614"/>
    </source>
</evidence>
<name>A0AAE1RWB2_9SOLA</name>
<keyword evidence="5" id="KW-1185">Reference proteome</keyword>
<dbReference type="Proteomes" id="UP001291623">
    <property type="component" value="Unassembled WGS sequence"/>
</dbReference>
<evidence type="ECO:0000313" key="4">
    <source>
        <dbReference type="EMBL" id="KAK4358173.1"/>
    </source>
</evidence>
<dbReference type="EMBL" id="JAVYJV010000012">
    <property type="protein sequence ID" value="KAK4358173.1"/>
    <property type="molecule type" value="Genomic_DNA"/>
</dbReference>
<dbReference type="SUPFAM" id="SSF52047">
    <property type="entry name" value="RNI-like"/>
    <property type="match status" value="1"/>
</dbReference>
<organism evidence="4 5">
    <name type="scientific">Anisodus tanguticus</name>
    <dbReference type="NCBI Taxonomy" id="243964"/>
    <lineage>
        <taxon>Eukaryota</taxon>
        <taxon>Viridiplantae</taxon>
        <taxon>Streptophyta</taxon>
        <taxon>Embryophyta</taxon>
        <taxon>Tracheophyta</taxon>
        <taxon>Spermatophyta</taxon>
        <taxon>Magnoliopsida</taxon>
        <taxon>eudicotyledons</taxon>
        <taxon>Gunneridae</taxon>
        <taxon>Pentapetalae</taxon>
        <taxon>asterids</taxon>
        <taxon>lamiids</taxon>
        <taxon>Solanales</taxon>
        <taxon>Solanaceae</taxon>
        <taxon>Solanoideae</taxon>
        <taxon>Hyoscyameae</taxon>
        <taxon>Anisodus</taxon>
    </lineage>
</organism>
<feature type="domain" description="Disease resistance R13L4/SHOC-2-like LRR" evidence="3">
    <location>
        <begin position="138"/>
        <end position="371"/>
    </location>
</feature>
<feature type="domain" description="Disease resistance R13L4/SHOC-2-like LRR" evidence="3">
    <location>
        <begin position="4"/>
        <end position="93"/>
    </location>
</feature>
<dbReference type="InterPro" id="IPR032675">
    <property type="entry name" value="LRR_dom_sf"/>
</dbReference>
<evidence type="ECO:0000313" key="5">
    <source>
        <dbReference type="Proteomes" id="UP001291623"/>
    </source>
</evidence>
<keyword evidence="1" id="KW-0433">Leucine-rich repeat</keyword>
<comment type="caution">
    <text evidence="4">The sequence shown here is derived from an EMBL/GenBank/DDBJ whole genome shotgun (WGS) entry which is preliminary data.</text>
</comment>
<protein>
    <recommendedName>
        <fullName evidence="3">Disease resistance R13L4/SHOC-2-like LRR domain-containing protein</fullName>
    </recommendedName>
</protein>
<dbReference type="AlphaFoldDB" id="A0AAE1RWB2"/>
<dbReference type="InterPro" id="IPR003591">
    <property type="entry name" value="Leu-rich_rpt_typical-subtyp"/>
</dbReference>
<dbReference type="SMART" id="SM00369">
    <property type="entry name" value="LRR_TYP"/>
    <property type="match status" value="4"/>
</dbReference>
<reference evidence="4" key="1">
    <citation type="submission" date="2023-12" db="EMBL/GenBank/DDBJ databases">
        <title>Genome assembly of Anisodus tanguticus.</title>
        <authorList>
            <person name="Wang Y.-J."/>
        </authorList>
    </citation>
    <scope>NUCLEOTIDE SEQUENCE</scope>
    <source>
        <strain evidence="4">KB-2021</strain>
        <tissue evidence="4">Leaf</tissue>
    </source>
</reference>
<keyword evidence="2" id="KW-0677">Repeat</keyword>
<dbReference type="PANTHER" id="PTHR47186:SF45">
    <property type="entry name" value="DISEASE RESISTANCE RPP13-LIKE PROTEIN 1"/>
    <property type="match status" value="1"/>
</dbReference>
<dbReference type="SUPFAM" id="SSF52058">
    <property type="entry name" value="L domain-like"/>
    <property type="match status" value="1"/>
</dbReference>
<proteinExistence type="predicted"/>
<sequence length="459" mass="51510">MCKGITSLPDSLGNLKSLIGLYLDHSSIKELPSSVGLLSHLKFFTASNCKSLCELPNCMSSLSSLVRLCLQGTSVSELNFQLGNFKSLEKLEMRDCTSIRSLPSSIGNMVCLTTLNLCNTSITELPDSIGLLERLWELKLHNCLNLHYLPASIGSLKSLCYLYMDETAVSELPNEIGMLSSLKQLKMRKKPRAGEDELLDMVDLHVGGRSKRVTLPGSFSNLSSLEFLDAHAWKISGKISDDFQNLSALEKLDLEHNDFCSLPSSLKRLCVLKDLFLPNCRKLKFLPELPSSLVRLNAANCSALEKIASISNLEYLEELQFSNCKKITDIPGLESWKSLVRLYTISCKACLPSIKRWISKDSLRHMKYLCVPGSDLPDWFIQEVPNVSTRKHCDIKGVIIGIVLSLDQQVEDNFRNKVPAIVDTSNAYQTRIYQDKFHRQLILLLYLQAKANENLTRLT</sequence>
<evidence type="ECO:0000259" key="3">
    <source>
        <dbReference type="Pfam" id="PF23598"/>
    </source>
</evidence>
<dbReference type="InterPro" id="IPR055414">
    <property type="entry name" value="LRR_R13L4/SHOC2-like"/>
</dbReference>
<dbReference type="Pfam" id="PF23598">
    <property type="entry name" value="LRR_14"/>
    <property type="match status" value="2"/>
</dbReference>
<accession>A0AAE1RWB2</accession>
<dbReference type="Gene3D" id="3.80.10.10">
    <property type="entry name" value="Ribonuclease Inhibitor"/>
    <property type="match status" value="2"/>
</dbReference>